<sequence length="62" mass="7564">MKHKYIQEQKGVDLPYYYHSGNTLQPSEGPRINTLVNLQKQMYRKVHKWREEQRHMKSTCVM</sequence>
<keyword evidence="2" id="KW-1185">Reference proteome</keyword>
<accession>A0A2G9GRA3</accession>
<dbReference type="Proteomes" id="UP000231279">
    <property type="component" value="Unassembled WGS sequence"/>
</dbReference>
<gene>
    <name evidence="1" type="ORF">CDL12_19625</name>
</gene>
<proteinExistence type="predicted"/>
<dbReference type="EMBL" id="NKXS01003984">
    <property type="protein sequence ID" value="PIN07806.1"/>
    <property type="molecule type" value="Genomic_DNA"/>
</dbReference>
<name>A0A2G9GRA3_9LAMI</name>
<evidence type="ECO:0000313" key="2">
    <source>
        <dbReference type="Proteomes" id="UP000231279"/>
    </source>
</evidence>
<protein>
    <submittedName>
        <fullName evidence="1">Uncharacterized protein</fullName>
    </submittedName>
</protein>
<dbReference type="AlphaFoldDB" id="A0A2G9GRA3"/>
<evidence type="ECO:0000313" key="1">
    <source>
        <dbReference type="EMBL" id="PIN07806.1"/>
    </source>
</evidence>
<reference evidence="2" key="1">
    <citation type="journal article" date="2018" name="Gigascience">
        <title>Genome assembly of the Pink Ipe (Handroanthus impetiginosus, Bignoniaceae), a highly valued, ecologically keystone Neotropical timber forest tree.</title>
        <authorList>
            <person name="Silva-Junior O.B."/>
            <person name="Grattapaglia D."/>
            <person name="Novaes E."/>
            <person name="Collevatti R.G."/>
        </authorList>
    </citation>
    <scope>NUCLEOTIDE SEQUENCE [LARGE SCALE GENOMIC DNA]</scope>
    <source>
        <strain evidence="2">cv. UFG-1</strain>
    </source>
</reference>
<comment type="caution">
    <text evidence="1">The sequence shown here is derived from an EMBL/GenBank/DDBJ whole genome shotgun (WGS) entry which is preliminary data.</text>
</comment>
<organism evidence="1 2">
    <name type="scientific">Handroanthus impetiginosus</name>
    <dbReference type="NCBI Taxonomy" id="429701"/>
    <lineage>
        <taxon>Eukaryota</taxon>
        <taxon>Viridiplantae</taxon>
        <taxon>Streptophyta</taxon>
        <taxon>Embryophyta</taxon>
        <taxon>Tracheophyta</taxon>
        <taxon>Spermatophyta</taxon>
        <taxon>Magnoliopsida</taxon>
        <taxon>eudicotyledons</taxon>
        <taxon>Gunneridae</taxon>
        <taxon>Pentapetalae</taxon>
        <taxon>asterids</taxon>
        <taxon>lamiids</taxon>
        <taxon>Lamiales</taxon>
        <taxon>Bignoniaceae</taxon>
        <taxon>Crescentiina</taxon>
        <taxon>Tabebuia alliance</taxon>
        <taxon>Handroanthus</taxon>
    </lineage>
</organism>